<reference evidence="2" key="1">
    <citation type="submission" date="2024-06" db="EMBL/GenBank/DDBJ databases">
        <title>Complete genome of Salinicola endophyticus HNIBRBA4755.</title>
        <authorList>
            <person name="Shin S.Y."/>
            <person name="Kang H."/>
            <person name="Song J."/>
        </authorList>
    </citation>
    <scope>NUCLEOTIDE SEQUENCE</scope>
    <source>
        <strain evidence="2">HNIBRBA4755</strain>
    </source>
</reference>
<sequence>MVHYGVVFFSLEKLGAVISNSNLHIYAAICSESL</sequence>
<dbReference type="RefSeq" id="WP_353979297.1">
    <property type="nucleotide sequence ID" value="NZ_CP159578.1"/>
</dbReference>
<feature type="domain" description="Extradiol ring-cleavage dioxygenase LigAB LigA subunit" evidence="1">
    <location>
        <begin position="1"/>
        <end position="32"/>
    </location>
</feature>
<dbReference type="Pfam" id="PF07746">
    <property type="entry name" value="LigA"/>
    <property type="match status" value="1"/>
</dbReference>
<dbReference type="AlphaFoldDB" id="A0AB74U961"/>
<accession>A0AB74U961</accession>
<evidence type="ECO:0000313" key="2">
    <source>
        <dbReference type="EMBL" id="XCJ78285.1"/>
    </source>
</evidence>
<name>A0AB74U961_9GAMM</name>
<protein>
    <recommendedName>
        <fullName evidence="1">Extradiol ring-cleavage dioxygenase LigAB LigA subunit domain-containing protein</fullName>
    </recommendedName>
</protein>
<dbReference type="InterPro" id="IPR036622">
    <property type="entry name" value="LigA_sf"/>
</dbReference>
<dbReference type="EMBL" id="CP159578">
    <property type="protein sequence ID" value="XCJ78285.1"/>
    <property type="molecule type" value="Genomic_DNA"/>
</dbReference>
<gene>
    <name evidence="2" type="ORF">ABV408_12675</name>
</gene>
<evidence type="ECO:0000259" key="1">
    <source>
        <dbReference type="Pfam" id="PF07746"/>
    </source>
</evidence>
<dbReference type="Gene3D" id="1.10.700.10">
    <property type="entry name" value="Dioxygenase LigAB, LigA subunit"/>
    <property type="match status" value="1"/>
</dbReference>
<proteinExistence type="predicted"/>
<organism evidence="2">
    <name type="scientific">Salinicola endophyticus</name>
    <dbReference type="NCBI Taxonomy" id="1949083"/>
    <lineage>
        <taxon>Bacteria</taxon>
        <taxon>Pseudomonadati</taxon>
        <taxon>Pseudomonadota</taxon>
        <taxon>Gammaproteobacteria</taxon>
        <taxon>Oceanospirillales</taxon>
        <taxon>Halomonadaceae</taxon>
        <taxon>Salinicola</taxon>
    </lineage>
</organism>
<dbReference type="SUPFAM" id="SSF48076">
    <property type="entry name" value="LigA subunit of an aromatic-ring-opening dioxygenase LigAB"/>
    <property type="match status" value="1"/>
</dbReference>
<dbReference type="InterPro" id="IPR011986">
    <property type="entry name" value="Xdiol_dOase_LigA"/>
</dbReference>